<dbReference type="HOGENOM" id="CLU_096974_0_0_1"/>
<dbReference type="PANTHER" id="PTHR34120:SF13">
    <property type="entry name" value="OS02G0533700 PROTEIN"/>
    <property type="match status" value="1"/>
</dbReference>
<proteinExistence type="predicted"/>
<reference evidence="3" key="2">
    <citation type="submission" date="2013-12" db="EMBL/GenBank/DDBJ databases">
        <authorList>
            <person name="Yu Y."/>
            <person name="Lee S."/>
            <person name="de Baynast K."/>
            <person name="Wissotski M."/>
            <person name="Liu L."/>
            <person name="Talag J."/>
            <person name="Goicoechea J."/>
            <person name="Angelova A."/>
            <person name="Jetty R."/>
            <person name="Kudrna D."/>
            <person name="Golser W."/>
            <person name="Rivera L."/>
            <person name="Zhang J."/>
            <person name="Wing R."/>
        </authorList>
    </citation>
    <scope>NUCLEOTIDE SEQUENCE</scope>
</reference>
<feature type="region of interest" description="Disordered" evidence="1">
    <location>
        <begin position="1"/>
        <end position="51"/>
    </location>
</feature>
<dbReference type="PANTHER" id="PTHR34120">
    <property type="entry name" value="EXPRESSED PROTEIN"/>
    <property type="match status" value="1"/>
</dbReference>
<dbReference type="eggNOG" id="ENOG502R5C8">
    <property type="taxonomic scope" value="Eukaryota"/>
</dbReference>
<dbReference type="STRING" id="77586.A0A0D9VGN2"/>
<dbReference type="Proteomes" id="UP000032180">
    <property type="component" value="Chromosome 2"/>
</dbReference>
<dbReference type="AlphaFoldDB" id="A0A0D9VGN2"/>
<sequence>MPPLTLDSILRGAGDDGGGEPEDACEGEFSGSGSDSDECHGDGGVDGEDYDPYSPAESLWLRIGEGIDWSEVGAVLEREDSTKGASNPKSHTCCGAAPAPRMSTCAGGVGTMPTSAKAVGVVVIAGLPAAAGKKISREHGGRRRCRRLGLARAGSRVFAGEDVEIAEPGSPKVSCLGGVRSRAQQQPYCPAGGDAGRWRRRWCAWLVGVACRRCWSAPPSV</sequence>
<evidence type="ECO:0000256" key="1">
    <source>
        <dbReference type="SAM" id="MobiDB-lite"/>
    </source>
</evidence>
<protein>
    <submittedName>
        <fullName evidence="2">Uncharacterized protein</fullName>
    </submittedName>
</protein>
<feature type="compositionally biased region" description="Acidic residues" evidence="1">
    <location>
        <begin position="17"/>
        <end position="26"/>
    </location>
</feature>
<evidence type="ECO:0000313" key="2">
    <source>
        <dbReference type="EnsemblPlants" id="LPERR02G15300.1"/>
    </source>
</evidence>
<dbReference type="Gramene" id="LPERR02G15300.1">
    <property type="protein sequence ID" value="LPERR02G15300.1"/>
    <property type="gene ID" value="LPERR02G15300"/>
</dbReference>
<organism evidence="2 3">
    <name type="scientific">Leersia perrieri</name>
    <dbReference type="NCBI Taxonomy" id="77586"/>
    <lineage>
        <taxon>Eukaryota</taxon>
        <taxon>Viridiplantae</taxon>
        <taxon>Streptophyta</taxon>
        <taxon>Embryophyta</taxon>
        <taxon>Tracheophyta</taxon>
        <taxon>Spermatophyta</taxon>
        <taxon>Magnoliopsida</taxon>
        <taxon>Liliopsida</taxon>
        <taxon>Poales</taxon>
        <taxon>Poaceae</taxon>
        <taxon>BOP clade</taxon>
        <taxon>Oryzoideae</taxon>
        <taxon>Oryzeae</taxon>
        <taxon>Oryzinae</taxon>
        <taxon>Leersia</taxon>
    </lineage>
</organism>
<accession>A0A0D9VGN2</accession>
<name>A0A0D9VGN2_9ORYZ</name>
<reference evidence="2" key="3">
    <citation type="submission" date="2015-04" db="UniProtKB">
        <authorList>
            <consortium name="EnsemblPlants"/>
        </authorList>
    </citation>
    <scope>IDENTIFICATION</scope>
</reference>
<keyword evidence="3" id="KW-1185">Reference proteome</keyword>
<reference evidence="2 3" key="1">
    <citation type="submission" date="2012-08" db="EMBL/GenBank/DDBJ databases">
        <title>Oryza genome evolution.</title>
        <authorList>
            <person name="Wing R.A."/>
        </authorList>
    </citation>
    <scope>NUCLEOTIDE SEQUENCE</scope>
</reference>
<dbReference type="EnsemblPlants" id="LPERR02G15300.1">
    <property type="protein sequence ID" value="LPERR02G15300.1"/>
    <property type="gene ID" value="LPERR02G15300"/>
</dbReference>
<evidence type="ECO:0000313" key="3">
    <source>
        <dbReference type="Proteomes" id="UP000032180"/>
    </source>
</evidence>